<gene>
    <name evidence="9" type="ORF">FIBRA_08527</name>
</gene>
<evidence type="ECO:0000256" key="7">
    <source>
        <dbReference type="SAM" id="MobiDB-lite"/>
    </source>
</evidence>
<feature type="compositionally biased region" description="Basic and acidic residues" evidence="7">
    <location>
        <begin position="167"/>
        <end position="178"/>
    </location>
</feature>
<evidence type="ECO:0000256" key="5">
    <source>
        <dbReference type="ARBA" id="ARBA00038007"/>
    </source>
</evidence>
<sequence length="422" mass="44638">MGLSGRKVKQRIPADPRNLSWANDANKFGTAYLEKFGWSSSAGLGPAGEGRTKHISVYQKLDMLGIGADHKNSADGTAWKQGRDFENLLQRLNGAGGAEGAAVKVDGFVRPSAQEESAETVGEDDAKPGKSKKRKHAEADGQPDSGREKKKHKEEERKERKRRKEKQRATDDQTKDTDASAPPASSSSPSSSRATDRAQRAPVAVPRPRPLRAHRARHIASKSLASKNAVAISEILGIAPSAATTAGASASPAPSVPPASGTALGSAAPLQELTTSSKSVMDYFREKLAAKSAQGPAPAALDDWDEPRGGLGSSALRRAGAESAGAEGRAGLGAFRAAALVSEEPEEPVAGGDAVRERRKKRKRDKAARREEAASADGVDGTRGLAEASPEEKKRKKKKKKKKKGEKREDAGKKPSGKEDRS</sequence>
<evidence type="ECO:0000256" key="6">
    <source>
        <dbReference type="ARBA" id="ARBA00041961"/>
    </source>
</evidence>
<dbReference type="STRING" id="599839.J4I2W5"/>
<keyword evidence="3" id="KW-0698">rRNA processing</keyword>
<evidence type="ECO:0000259" key="8">
    <source>
        <dbReference type="PROSITE" id="PS50174"/>
    </source>
</evidence>
<dbReference type="PROSITE" id="PS50174">
    <property type="entry name" value="G_PATCH"/>
    <property type="match status" value="1"/>
</dbReference>
<keyword evidence="2" id="KW-0690">Ribosome biogenesis</keyword>
<keyword evidence="10" id="KW-1185">Reference proteome</keyword>
<dbReference type="Pfam" id="PF01585">
    <property type="entry name" value="G-patch"/>
    <property type="match status" value="1"/>
</dbReference>
<dbReference type="RefSeq" id="XP_012185560.1">
    <property type="nucleotide sequence ID" value="XM_012330170.1"/>
</dbReference>
<proteinExistence type="inferred from homology"/>
<evidence type="ECO:0000313" key="10">
    <source>
        <dbReference type="Proteomes" id="UP000006352"/>
    </source>
</evidence>
<evidence type="ECO:0000256" key="3">
    <source>
        <dbReference type="ARBA" id="ARBA00022552"/>
    </source>
</evidence>
<dbReference type="PANTHER" id="PTHR23149:SF31">
    <property type="entry name" value="PROTEIN PXR1"/>
    <property type="match status" value="1"/>
</dbReference>
<evidence type="ECO:0000256" key="4">
    <source>
        <dbReference type="ARBA" id="ARBA00023242"/>
    </source>
</evidence>
<dbReference type="InterPro" id="IPR050656">
    <property type="entry name" value="PINX1"/>
</dbReference>
<evidence type="ECO:0000256" key="2">
    <source>
        <dbReference type="ARBA" id="ARBA00022517"/>
    </source>
</evidence>
<feature type="compositionally biased region" description="Basic residues" evidence="7">
    <location>
        <begin position="357"/>
        <end position="367"/>
    </location>
</feature>
<evidence type="ECO:0000256" key="1">
    <source>
        <dbReference type="ARBA" id="ARBA00004604"/>
    </source>
</evidence>
<protein>
    <recommendedName>
        <fullName evidence="6">PinX1-related protein 1</fullName>
    </recommendedName>
</protein>
<feature type="compositionally biased region" description="Basic residues" evidence="7">
    <location>
        <begin position="209"/>
        <end position="220"/>
    </location>
</feature>
<dbReference type="OrthoDB" id="29523at2759"/>
<feature type="region of interest" description="Disordered" evidence="7">
    <location>
        <begin position="243"/>
        <end position="270"/>
    </location>
</feature>
<dbReference type="GeneID" id="24101177"/>
<dbReference type="Proteomes" id="UP000006352">
    <property type="component" value="Unassembled WGS sequence"/>
</dbReference>
<dbReference type="PANTHER" id="PTHR23149">
    <property type="entry name" value="G PATCH DOMAIN CONTAINING PROTEIN"/>
    <property type="match status" value="1"/>
</dbReference>
<feature type="compositionally biased region" description="Basic residues" evidence="7">
    <location>
        <begin position="394"/>
        <end position="405"/>
    </location>
</feature>
<dbReference type="SMART" id="SM00443">
    <property type="entry name" value="G_patch"/>
    <property type="match status" value="1"/>
</dbReference>
<dbReference type="HOGENOM" id="CLU_044872_0_0_1"/>
<evidence type="ECO:0000313" key="9">
    <source>
        <dbReference type="EMBL" id="CCM06277.1"/>
    </source>
</evidence>
<dbReference type="GO" id="GO:0005730">
    <property type="term" value="C:nucleolus"/>
    <property type="evidence" value="ECO:0007669"/>
    <property type="project" value="UniProtKB-SubCell"/>
</dbReference>
<feature type="domain" description="G-patch" evidence="8">
    <location>
        <begin position="25"/>
        <end position="71"/>
    </location>
</feature>
<dbReference type="AlphaFoldDB" id="J4I2W5"/>
<comment type="subcellular location">
    <subcellularLocation>
        <location evidence="1">Nucleus</location>
        <location evidence="1">Nucleolus</location>
    </subcellularLocation>
</comment>
<feature type="compositionally biased region" description="Low complexity" evidence="7">
    <location>
        <begin position="243"/>
        <end position="263"/>
    </location>
</feature>
<reference evidence="9 10" key="1">
    <citation type="journal article" date="2012" name="Appl. Environ. Microbiol.">
        <title>Short-read sequencing for genomic analysis of the brown rot fungus Fibroporia radiculosa.</title>
        <authorList>
            <person name="Tang J.D."/>
            <person name="Perkins A.D."/>
            <person name="Sonstegard T.S."/>
            <person name="Schroeder S.G."/>
            <person name="Burgess S.C."/>
            <person name="Diehl S.V."/>
        </authorList>
    </citation>
    <scope>NUCLEOTIDE SEQUENCE [LARGE SCALE GENOMIC DNA]</scope>
    <source>
        <strain evidence="9 10">TFFH 294</strain>
    </source>
</reference>
<accession>J4I2W5</accession>
<dbReference type="GO" id="GO:0006364">
    <property type="term" value="P:rRNA processing"/>
    <property type="evidence" value="ECO:0007669"/>
    <property type="project" value="UniProtKB-KW"/>
</dbReference>
<feature type="region of interest" description="Disordered" evidence="7">
    <location>
        <begin position="291"/>
        <end position="422"/>
    </location>
</feature>
<organism evidence="9 10">
    <name type="scientific">Fibroporia radiculosa</name>
    <dbReference type="NCBI Taxonomy" id="599839"/>
    <lineage>
        <taxon>Eukaryota</taxon>
        <taxon>Fungi</taxon>
        <taxon>Dikarya</taxon>
        <taxon>Basidiomycota</taxon>
        <taxon>Agaricomycotina</taxon>
        <taxon>Agaricomycetes</taxon>
        <taxon>Polyporales</taxon>
        <taxon>Fibroporiaceae</taxon>
        <taxon>Fibroporia</taxon>
    </lineage>
</organism>
<name>J4I2W5_9APHY</name>
<keyword evidence="4" id="KW-0539">Nucleus</keyword>
<comment type="similarity">
    <text evidence="5">Belongs to the PINX1 family.</text>
</comment>
<dbReference type="EMBL" id="HE797271">
    <property type="protein sequence ID" value="CCM06277.1"/>
    <property type="molecule type" value="Genomic_DNA"/>
</dbReference>
<dbReference type="GO" id="GO:0003676">
    <property type="term" value="F:nucleic acid binding"/>
    <property type="evidence" value="ECO:0007669"/>
    <property type="project" value="InterPro"/>
</dbReference>
<feature type="compositionally biased region" description="Low complexity" evidence="7">
    <location>
        <begin position="291"/>
        <end position="300"/>
    </location>
</feature>
<dbReference type="InParanoid" id="J4I2W5"/>
<feature type="compositionally biased region" description="Low complexity" evidence="7">
    <location>
        <begin position="313"/>
        <end position="340"/>
    </location>
</feature>
<feature type="region of interest" description="Disordered" evidence="7">
    <location>
        <begin position="112"/>
        <end position="226"/>
    </location>
</feature>
<dbReference type="InterPro" id="IPR000467">
    <property type="entry name" value="G_patch_dom"/>
</dbReference>
<feature type="compositionally biased region" description="Low complexity" evidence="7">
    <location>
        <begin position="179"/>
        <end position="192"/>
    </location>
</feature>
<feature type="compositionally biased region" description="Basic and acidic residues" evidence="7">
    <location>
        <begin position="406"/>
        <end position="422"/>
    </location>
</feature>